<feature type="site" description="Transition state stabilizer" evidence="11">
    <location>
        <position position="133"/>
    </location>
</feature>
<evidence type="ECO:0000256" key="2">
    <source>
        <dbReference type="ARBA" id="ARBA00004388"/>
    </source>
</evidence>
<evidence type="ECO:0000256" key="7">
    <source>
        <dbReference type="ARBA" id="ARBA00022679"/>
    </source>
</evidence>
<dbReference type="PANTHER" id="PTHR42755:SF1">
    <property type="entry name" value="3-DEOXY-D-MANNO-OCTULOSONIC ACID TRANSFERASE, MITOCHONDRIAL-RELATED"/>
    <property type="match status" value="1"/>
</dbReference>
<dbReference type="UniPathway" id="UPA00958"/>
<dbReference type="SUPFAM" id="SSF53756">
    <property type="entry name" value="UDP-Glycosyltransferase/glycogen phosphorylase"/>
    <property type="match status" value="1"/>
</dbReference>
<evidence type="ECO:0000256" key="4">
    <source>
        <dbReference type="ARBA" id="ARBA00006380"/>
    </source>
</evidence>
<evidence type="ECO:0000256" key="6">
    <source>
        <dbReference type="ARBA" id="ARBA00019077"/>
    </source>
</evidence>
<dbReference type="Pfam" id="PF04413">
    <property type="entry name" value="Glycos_transf_N"/>
    <property type="match status" value="1"/>
</dbReference>
<feature type="active site" description="Proton acceptor" evidence="10">
    <location>
        <position position="65"/>
    </location>
</feature>
<dbReference type="AlphaFoldDB" id="A0A5P9JSG0"/>
<dbReference type="Proteomes" id="UP000325614">
    <property type="component" value="Chromosome"/>
</dbReference>
<protein>
    <recommendedName>
        <fullName evidence="6 12">3-deoxy-D-manno-octulosonic acid transferase</fullName>
        <shortName evidence="12">Kdo transferase</shortName>
        <ecNumber evidence="5 12">2.4.99.12</ecNumber>
    </recommendedName>
    <alternativeName>
        <fullName evidence="8 12">Lipid IV(A) 3-deoxy-D-manno-octulosonic acid transferase</fullName>
    </alternativeName>
</protein>
<dbReference type="PANTHER" id="PTHR42755">
    <property type="entry name" value="3-DEOXY-MANNO-OCTULOSONATE CYTIDYLYLTRANSFERASE"/>
    <property type="match status" value="1"/>
</dbReference>
<dbReference type="InterPro" id="IPR007507">
    <property type="entry name" value="Glycos_transf_N"/>
</dbReference>
<comment type="subcellular location">
    <subcellularLocation>
        <location evidence="2">Cell inner membrane</location>
        <topology evidence="2">Single-pass membrane protein</topology>
        <orientation evidence="2">Cytoplasmic side</orientation>
    </subcellularLocation>
    <subcellularLocation>
        <location evidence="12">Cell membrane</location>
    </subcellularLocation>
</comment>
<evidence type="ECO:0000256" key="9">
    <source>
        <dbReference type="ARBA" id="ARBA00049183"/>
    </source>
</evidence>
<dbReference type="InterPro" id="IPR038107">
    <property type="entry name" value="Glycos_transf_N_sf"/>
</dbReference>
<feature type="domain" description="3-deoxy-D-manno-octulosonic-acid transferase N-terminal" evidence="14">
    <location>
        <begin position="38"/>
        <end position="212"/>
    </location>
</feature>
<dbReference type="GO" id="GO:0043842">
    <property type="term" value="F:Kdo transferase activity"/>
    <property type="evidence" value="ECO:0007669"/>
    <property type="project" value="UniProtKB-EC"/>
</dbReference>
<dbReference type="Gene3D" id="3.40.50.2000">
    <property type="entry name" value="Glycogen Phosphorylase B"/>
    <property type="match status" value="1"/>
</dbReference>
<evidence type="ECO:0000256" key="8">
    <source>
        <dbReference type="ARBA" id="ARBA00031445"/>
    </source>
</evidence>
<evidence type="ECO:0000313" key="15">
    <source>
        <dbReference type="EMBL" id="QFU15732.1"/>
    </source>
</evidence>
<evidence type="ECO:0000256" key="13">
    <source>
        <dbReference type="SAM" id="MobiDB-lite"/>
    </source>
</evidence>
<evidence type="ECO:0000256" key="1">
    <source>
        <dbReference type="ARBA" id="ARBA00003394"/>
    </source>
</evidence>
<comment type="catalytic activity">
    <reaction evidence="9 12">
        <text>lipid IVA (E. coli) + CMP-3-deoxy-beta-D-manno-octulosonate = alpha-Kdo-(2-&gt;6)-lipid IVA (E. coli) + CMP + H(+)</text>
        <dbReference type="Rhea" id="RHEA:28066"/>
        <dbReference type="ChEBI" id="CHEBI:15378"/>
        <dbReference type="ChEBI" id="CHEBI:58603"/>
        <dbReference type="ChEBI" id="CHEBI:60364"/>
        <dbReference type="ChEBI" id="CHEBI:60377"/>
        <dbReference type="ChEBI" id="CHEBI:85987"/>
        <dbReference type="EC" id="2.4.99.12"/>
    </reaction>
</comment>
<organism evidence="15 16">
    <name type="scientific">Microvirga thermotolerans</name>
    <dbReference type="NCBI Taxonomy" id="2651334"/>
    <lineage>
        <taxon>Bacteria</taxon>
        <taxon>Pseudomonadati</taxon>
        <taxon>Pseudomonadota</taxon>
        <taxon>Alphaproteobacteria</taxon>
        <taxon>Hyphomicrobiales</taxon>
        <taxon>Methylobacteriaceae</taxon>
        <taxon>Microvirga</taxon>
    </lineage>
</organism>
<dbReference type="EC" id="2.4.99.12" evidence="5 12"/>
<comment type="pathway">
    <text evidence="3 12">Bacterial outer membrane biogenesis; LPS core biosynthesis.</text>
</comment>
<dbReference type="InterPro" id="IPR039901">
    <property type="entry name" value="Kdotransferase"/>
</dbReference>
<keyword evidence="16" id="KW-1185">Reference proteome</keyword>
<dbReference type="EMBL" id="CP045423">
    <property type="protein sequence ID" value="QFU15732.1"/>
    <property type="molecule type" value="Genomic_DNA"/>
</dbReference>
<keyword evidence="12" id="KW-1003">Cell membrane</keyword>
<comment type="function">
    <text evidence="1 12">Involved in lipopolysaccharide (LPS) biosynthesis. Catalyzes the transfer of 3-deoxy-D-manno-octulosonate (Kdo) residue(s) from CMP-Kdo to lipid IV(A), the tetraacyldisaccharide-1,4'-bisphosphate precursor of lipid A.</text>
</comment>
<dbReference type="GO" id="GO:0009244">
    <property type="term" value="P:lipopolysaccharide core region biosynthetic process"/>
    <property type="evidence" value="ECO:0007669"/>
    <property type="project" value="UniProtKB-UniRule"/>
</dbReference>
<dbReference type="RefSeq" id="WP_152585377.1">
    <property type="nucleotide sequence ID" value="NZ_CP045423.1"/>
</dbReference>
<evidence type="ECO:0000313" key="16">
    <source>
        <dbReference type="Proteomes" id="UP000325614"/>
    </source>
</evidence>
<keyword evidence="12" id="KW-0472">Membrane</keyword>
<dbReference type="Gene3D" id="3.40.50.11720">
    <property type="entry name" value="3-Deoxy-D-manno-octulosonic-acid transferase, N-terminal domain"/>
    <property type="match status" value="1"/>
</dbReference>
<gene>
    <name evidence="15" type="ORF">GDR74_05585</name>
</gene>
<feature type="compositionally biased region" description="Basic and acidic residues" evidence="13">
    <location>
        <begin position="35"/>
        <end position="44"/>
    </location>
</feature>
<dbReference type="GO" id="GO:0005886">
    <property type="term" value="C:plasma membrane"/>
    <property type="evidence" value="ECO:0007669"/>
    <property type="project" value="UniProtKB-SubCell"/>
</dbReference>
<evidence type="ECO:0000256" key="10">
    <source>
        <dbReference type="PIRSR" id="PIRSR639901-1"/>
    </source>
</evidence>
<dbReference type="KEGG" id="mico:GDR74_05585"/>
<proteinExistence type="inferred from homology"/>
<reference evidence="15 16" key="1">
    <citation type="submission" date="2019-10" db="EMBL/GenBank/DDBJ databases">
        <title>Isolation, Identification of Microvirga thermotolerans HR1, a novel thermophilic bacterium and Comparative Genomics of the genus Microvirga.</title>
        <authorList>
            <person name="Li J."/>
            <person name="Zhang W."/>
            <person name="Lin M."/>
            <person name="Wang J."/>
        </authorList>
    </citation>
    <scope>NUCLEOTIDE SEQUENCE [LARGE SCALE GENOMIC DNA]</scope>
    <source>
        <strain evidence="15 16">HR1</strain>
    </source>
</reference>
<name>A0A5P9JSG0_9HYPH</name>
<feature type="region of interest" description="Disordered" evidence="13">
    <location>
        <begin position="35"/>
        <end position="54"/>
    </location>
</feature>
<evidence type="ECO:0000256" key="12">
    <source>
        <dbReference type="RuleBase" id="RU365103"/>
    </source>
</evidence>
<evidence type="ECO:0000259" key="14">
    <source>
        <dbReference type="Pfam" id="PF04413"/>
    </source>
</evidence>
<evidence type="ECO:0000256" key="5">
    <source>
        <dbReference type="ARBA" id="ARBA00012621"/>
    </source>
</evidence>
<dbReference type="GO" id="GO:0009245">
    <property type="term" value="P:lipid A biosynthetic process"/>
    <property type="evidence" value="ECO:0007669"/>
    <property type="project" value="TreeGrafter"/>
</dbReference>
<dbReference type="FunFam" id="3.40.50.2000:FF:000032">
    <property type="entry name" value="3-deoxy-D-manno-octulosonic acid transferase"/>
    <property type="match status" value="1"/>
</dbReference>
<dbReference type="FunFam" id="3.40.50.11720:FF:000001">
    <property type="entry name" value="3-deoxy-D-manno-octulosonic acid transferase"/>
    <property type="match status" value="1"/>
</dbReference>
<evidence type="ECO:0000256" key="3">
    <source>
        <dbReference type="ARBA" id="ARBA00004713"/>
    </source>
</evidence>
<accession>A0A5P9JSG0</accession>
<keyword evidence="7 12" id="KW-0808">Transferase</keyword>
<sequence length="429" mass="46744">MRTPLIARTYRTITAALEPGVIGLLYWRRRKGREDRTRLGERQGHPSRPRPKGHLVWVHGASNGETLSLMPIVERLTQRGLSVLVTSGTRTSAALIARRLPPGAVHQYVPLDVPRYVRRFLDHWRPDLALVAESEIWPNTVFALDERQIPLVMVNGRMSDRSYRRWQRLPRAIRTLLERFALCLAQTTEDAERLARLGAPRVFVTGNLKFDAPPPPADPRAVAHLSGLIAGRPVWLAASTHPGEESAAIAVHRALAKRYPNLLTIVAPRHPQRGPEVAALAAQAGLRAGRRSQGMPPDRATDVYVVDTIGEMGLFYRLSPVVLMGGTLAPVGGHNPIEPAKLGSAILHGPHVHNAAEIYAALDEARGALMVKDNAGLARAVSELLGNAALTRAMARAAGEAVQALGGAVDRTIQSIEPFIVQAKLGARR</sequence>
<keyword evidence="12" id="KW-0448">Lipopolysaccharide biosynthesis</keyword>
<comment type="similarity">
    <text evidence="4">Belongs to the glycosyltransferase group 1 family. Glycosyltransferase 30 subfamily.</text>
</comment>
<feature type="site" description="Transition state stabilizer" evidence="11">
    <location>
        <position position="209"/>
    </location>
</feature>
<evidence type="ECO:0000256" key="11">
    <source>
        <dbReference type="PIRSR" id="PIRSR639901-2"/>
    </source>
</evidence>